<feature type="non-terminal residue" evidence="2">
    <location>
        <position position="1"/>
    </location>
</feature>
<dbReference type="Proteomes" id="UP000485058">
    <property type="component" value="Unassembled WGS sequence"/>
</dbReference>
<evidence type="ECO:0000313" key="3">
    <source>
        <dbReference type="Proteomes" id="UP000485058"/>
    </source>
</evidence>
<feature type="signal peptide" evidence="1">
    <location>
        <begin position="1"/>
        <end position="18"/>
    </location>
</feature>
<evidence type="ECO:0000313" key="2">
    <source>
        <dbReference type="EMBL" id="GFH12652.1"/>
    </source>
</evidence>
<comment type="caution">
    <text evidence="2">The sequence shown here is derived from an EMBL/GenBank/DDBJ whole genome shotgun (WGS) entry which is preliminary data.</text>
</comment>
<sequence>MRGLALLTLLSFAAAAVGRPLLPAHPANDPAFTATTAQRSLLVVEQSYETFNFDDIQVTPDVAMEASNFPDTHTAVDES</sequence>
<feature type="non-terminal residue" evidence="2">
    <location>
        <position position="79"/>
    </location>
</feature>
<keyword evidence="1" id="KW-0732">Signal</keyword>
<evidence type="ECO:0000256" key="1">
    <source>
        <dbReference type="SAM" id="SignalP"/>
    </source>
</evidence>
<accession>A0A699ZB16</accession>
<name>A0A699ZB16_HAELA</name>
<organism evidence="2 3">
    <name type="scientific">Haematococcus lacustris</name>
    <name type="common">Green alga</name>
    <name type="synonym">Haematococcus pluvialis</name>
    <dbReference type="NCBI Taxonomy" id="44745"/>
    <lineage>
        <taxon>Eukaryota</taxon>
        <taxon>Viridiplantae</taxon>
        <taxon>Chlorophyta</taxon>
        <taxon>core chlorophytes</taxon>
        <taxon>Chlorophyceae</taxon>
        <taxon>CS clade</taxon>
        <taxon>Chlamydomonadales</taxon>
        <taxon>Haematococcaceae</taxon>
        <taxon>Haematococcus</taxon>
    </lineage>
</organism>
<dbReference type="AlphaFoldDB" id="A0A699ZB16"/>
<feature type="chain" id="PRO_5025494196" evidence="1">
    <location>
        <begin position="19"/>
        <end position="79"/>
    </location>
</feature>
<protein>
    <submittedName>
        <fullName evidence="2">Uncharacterized protein</fullName>
    </submittedName>
</protein>
<dbReference type="EMBL" id="BLLF01000526">
    <property type="protein sequence ID" value="GFH12652.1"/>
    <property type="molecule type" value="Genomic_DNA"/>
</dbReference>
<gene>
    <name evidence="2" type="ORF">HaLaN_08378</name>
</gene>
<proteinExistence type="predicted"/>
<keyword evidence="3" id="KW-1185">Reference proteome</keyword>
<reference evidence="2 3" key="1">
    <citation type="submission" date="2020-02" db="EMBL/GenBank/DDBJ databases">
        <title>Draft genome sequence of Haematococcus lacustris strain NIES-144.</title>
        <authorList>
            <person name="Morimoto D."/>
            <person name="Nakagawa S."/>
            <person name="Yoshida T."/>
            <person name="Sawayama S."/>
        </authorList>
    </citation>
    <scope>NUCLEOTIDE SEQUENCE [LARGE SCALE GENOMIC DNA]</scope>
    <source>
        <strain evidence="2 3">NIES-144</strain>
    </source>
</reference>